<dbReference type="InterPro" id="IPR000683">
    <property type="entry name" value="Gfo/Idh/MocA-like_OxRdtase_N"/>
</dbReference>
<dbReference type="EMBL" id="JARUHG010000001">
    <property type="protein sequence ID" value="MDR0182623.1"/>
    <property type="molecule type" value="Genomic_DNA"/>
</dbReference>
<name>A0ABU1CBR2_9GAMM</name>
<protein>
    <submittedName>
        <fullName evidence="4">Gfo/Idh/MocA family oxidoreductase</fullName>
    </submittedName>
</protein>
<dbReference type="SUPFAM" id="SSF55347">
    <property type="entry name" value="Glyceraldehyde-3-phosphate dehydrogenase-like, C-terminal domain"/>
    <property type="match status" value="1"/>
</dbReference>
<dbReference type="Gene3D" id="3.40.50.720">
    <property type="entry name" value="NAD(P)-binding Rossmann-like Domain"/>
    <property type="match status" value="1"/>
</dbReference>
<organism evidence="4 5">
    <name type="scientific">Lysobacter arvi</name>
    <dbReference type="NCBI Taxonomy" id="3038776"/>
    <lineage>
        <taxon>Bacteria</taxon>
        <taxon>Pseudomonadati</taxon>
        <taxon>Pseudomonadota</taxon>
        <taxon>Gammaproteobacteria</taxon>
        <taxon>Lysobacterales</taxon>
        <taxon>Lysobacteraceae</taxon>
        <taxon>Lysobacter</taxon>
    </lineage>
</organism>
<sequence>MNARLRPSMRTPRLGFLGLGWIGCQRMQVLVESGIASVSAIADSNGDCLARAAPHAPQARHCRDIDQLLAMDDLDGIVIATPSGAHATQAIRALDRGLAVFCQKPLTRTALEARQVVDAARRADRLLDVDFSYRQLHGVAELRERIQRGDFGDIHAIDLVFHNAYGPDKPWFYDLSQSGGGCVMDLGIHLVDLAQWMCGTVGHGELGAMLHAGGRPLPRPMRVVEDYACAQWRLDNNASVRMACSWRLHAGRDAVIEAAFYGTRGGGAIRNVGGSFYDFTVDAFDGTRSTRVASPPDAWGGRTLIEWARRVGAGEGFDPQALALVDVASTVDAIYGR</sequence>
<dbReference type="InterPro" id="IPR055170">
    <property type="entry name" value="GFO_IDH_MocA-like_dom"/>
</dbReference>
<evidence type="ECO:0000259" key="3">
    <source>
        <dbReference type="Pfam" id="PF22725"/>
    </source>
</evidence>
<proteinExistence type="predicted"/>
<evidence type="ECO:0000313" key="5">
    <source>
        <dbReference type="Proteomes" id="UP001233535"/>
    </source>
</evidence>
<dbReference type="RefSeq" id="WP_309261741.1">
    <property type="nucleotide sequence ID" value="NZ_JARUHG010000001.1"/>
</dbReference>
<evidence type="ECO:0000313" key="4">
    <source>
        <dbReference type="EMBL" id="MDR0182623.1"/>
    </source>
</evidence>
<feature type="domain" description="GFO/IDH/MocA-like oxidoreductase" evidence="3">
    <location>
        <begin position="140"/>
        <end position="265"/>
    </location>
</feature>
<evidence type="ECO:0000256" key="1">
    <source>
        <dbReference type="ARBA" id="ARBA00023002"/>
    </source>
</evidence>
<feature type="domain" description="Gfo/Idh/MocA-like oxidoreductase N-terminal" evidence="2">
    <location>
        <begin position="13"/>
        <end position="130"/>
    </location>
</feature>
<dbReference type="PROSITE" id="PS51257">
    <property type="entry name" value="PROKAR_LIPOPROTEIN"/>
    <property type="match status" value="1"/>
</dbReference>
<evidence type="ECO:0000259" key="2">
    <source>
        <dbReference type="Pfam" id="PF01408"/>
    </source>
</evidence>
<dbReference type="Gene3D" id="3.30.360.10">
    <property type="entry name" value="Dihydrodipicolinate Reductase, domain 2"/>
    <property type="match status" value="1"/>
</dbReference>
<reference evidence="4 5" key="1">
    <citation type="submission" date="2023-04" db="EMBL/GenBank/DDBJ databases">
        <title>Lysobacter sp. strain UC isolated from soil sample.</title>
        <authorList>
            <person name="Choksket S."/>
            <person name="Harshvardhan F."/>
            <person name="Rana R."/>
            <person name="Patil P.B."/>
            <person name="Korpole S."/>
        </authorList>
    </citation>
    <scope>NUCLEOTIDE SEQUENCE [LARGE SCALE GENOMIC DNA]</scope>
    <source>
        <strain evidence="4 5">UC</strain>
    </source>
</reference>
<accession>A0ABU1CBR2</accession>
<dbReference type="SUPFAM" id="SSF51735">
    <property type="entry name" value="NAD(P)-binding Rossmann-fold domains"/>
    <property type="match status" value="1"/>
</dbReference>
<keyword evidence="1" id="KW-0560">Oxidoreductase</keyword>
<dbReference type="Proteomes" id="UP001233535">
    <property type="component" value="Unassembled WGS sequence"/>
</dbReference>
<dbReference type="Pfam" id="PF01408">
    <property type="entry name" value="GFO_IDH_MocA"/>
    <property type="match status" value="1"/>
</dbReference>
<keyword evidence="5" id="KW-1185">Reference proteome</keyword>
<gene>
    <name evidence="4" type="ORF">P8609_06515</name>
</gene>
<dbReference type="InterPro" id="IPR036291">
    <property type="entry name" value="NAD(P)-bd_dom_sf"/>
</dbReference>
<dbReference type="PANTHER" id="PTHR43818">
    <property type="entry name" value="BCDNA.GH03377"/>
    <property type="match status" value="1"/>
</dbReference>
<comment type="caution">
    <text evidence="4">The sequence shown here is derived from an EMBL/GenBank/DDBJ whole genome shotgun (WGS) entry which is preliminary data.</text>
</comment>
<dbReference type="InterPro" id="IPR050463">
    <property type="entry name" value="Gfo/Idh/MocA_oxidrdct_glycsds"/>
</dbReference>
<dbReference type="PANTHER" id="PTHR43818:SF11">
    <property type="entry name" value="BCDNA.GH03377"/>
    <property type="match status" value="1"/>
</dbReference>
<dbReference type="Pfam" id="PF22725">
    <property type="entry name" value="GFO_IDH_MocA_C3"/>
    <property type="match status" value="1"/>
</dbReference>